<comment type="caution">
    <text evidence="7">The sequence shown here is derived from an EMBL/GenBank/DDBJ whole genome shotgun (WGS) entry which is preliminary data.</text>
</comment>
<dbReference type="EC" id="5.4.99.9" evidence="7"/>
<protein>
    <submittedName>
        <fullName evidence="7">UDP-galactopyranose mutase</fullName>
        <ecNumber evidence="7">5.4.99.9</ecNumber>
    </submittedName>
</protein>
<dbReference type="InterPro" id="IPR015899">
    <property type="entry name" value="UDP-GalPyranose_mutase_C"/>
</dbReference>
<comment type="cofactor">
    <cofactor evidence="1">
        <name>FAD</name>
        <dbReference type="ChEBI" id="CHEBI:57692"/>
    </cofactor>
</comment>
<dbReference type="PANTHER" id="PTHR21197">
    <property type="entry name" value="UDP-GALACTOPYRANOSE MUTASE"/>
    <property type="match status" value="1"/>
</dbReference>
<evidence type="ECO:0000256" key="2">
    <source>
        <dbReference type="ARBA" id="ARBA00009321"/>
    </source>
</evidence>
<keyword evidence="3" id="KW-0285">Flavoprotein</keyword>
<gene>
    <name evidence="7" type="primary">glf</name>
    <name evidence="7" type="ORF">H9942_03575</name>
</gene>
<accession>A0A9D2RZJ5</accession>
<dbReference type="AlphaFoldDB" id="A0A9D2RZJ5"/>
<dbReference type="InterPro" id="IPR004379">
    <property type="entry name" value="UDP-GALP_mutase"/>
</dbReference>
<dbReference type="Gene3D" id="3.40.50.720">
    <property type="entry name" value="NAD(P)-binding Rossmann-like Domain"/>
    <property type="match status" value="3"/>
</dbReference>
<evidence type="ECO:0000313" key="8">
    <source>
        <dbReference type="Proteomes" id="UP000824214"/>
    </source>
</evidence>
<organism evidence="7 8">
    <name type="scientific">Candidatus Acutalibacter ornithocaccae</name>
    <dbReference type="NCBI Taxonomy" id="2838416"/>
    <lineage>
        <taxon>Bacteria</taxon>
        <taxon>Bacillati</taxon>
        <taxon>Bacillota</taxon>
        <taxon>Clostridia</taxon>
        <taxon>Eubacteriales</taxon>
        <taxon>Acutalibacteraceae</taxon>
        <taxon>Acutalibacter</taxon>
    </lineage>
</organism>
<evidence type="ECO:0000259" key="6">
    <source>
        <dbReference type="Pfam" id="PF03275"/>
    </source>
</evidence>
<dbReference type="NCBIfam" id="TIGR00031">
    <property type="entry name" value="UDP-GALP_mutase"/>
    <property type="match status" value="1"/>
</dbReference>
<dbReference type="Pfam" id="PF03275">
    <property type="entry name" value="GLF"/>
    <property type="match status" value="1"/>
</dbReference>
<dbReference type="Pfam" id="PF13450">
    <property type="entry name" value="NAD_binding_8"/>
    <property type="match status" value="1"/>
</dbReference>
<dbReference type="SUPFAM" id="SSF54373">
    <property type="entry name" value="FAD-linked reductases, C-terminal domain"/>
    <property type="match status" value="1"/>
</dbReference>
<dbReference type="SUPFAM" id="SSF51971">
    <property type="entry name" value="Nucleotide-binding domain"/>
    <property type="match status" value="1"/>
</dbReference>
<dbReference type="PANTHER" id="PTHR21197:SF0">
    <property type="entry name" value="UDP-GALACTOPYRANOSE MUTASE"/>
    <property type="match status" value="1"/>
</dbReference>
<dbReference type="EMBL" id="DWXZ01000065">
    <property type="protein sequence ID" value="HJB37130.1"/>
    <property type="molecule type" value="Genomic_DNA"/>
</dbReference>
<reference evidence="7" key="1">
    <citation type="journal article" date="2021" name="PeerJ">
        <title>Extensive microbial diversity within the chicken gut microbiome revealed by metagenomics and culture.</title>
        <authorList>
            <person name="Gilroy R."/>
            <person name="Ravi A."/>
            <person name="Getino M."/>
            <person name="Pursley I."/>
            <person name="Horton D.L."/>
            <person name="Alikhan N.F."/>
            <person name="Baker D."/>
            <person name="Gharbi K."/>
            <person name="Hall N."/>
            <person name="Watson M."/>
            <person name="Adriaenssens E.M."/>
            <person name="Foster-Nyarko E."/>
            <person name="Jarju S."/>
            <person name="Secka A."/>
            <person name="Antonio M."/>
            <person name="Oren A."/>
            <person name="Chaudhuri R.R."/>
            <person name="La Ragione R."/>
            <person name="Hildebrand F."/>
            <person name="Pallen M.J."/>
        </authorList>
    </citation>
    <scope>NUCLEOTIDE SEQUENCE</scope>
    <source>
        <strain evidence="7">ChiBcolR8-3208</strain>
    </source>
</reference>
<proteinExistence type="inferred from homology"/>
<dbReference type="Proteomes" id="UP000824214">
    <property type="component" value="Unassembled WGS sequence"/>
</dbReference>
<dbReference type="GO" id="GO:0008767">
    <property type="term" value="F:UDP-galactopyranose mutase activity"/>
    <property type="evidence" value="ECO:0007669"/>
    <property type="project" value="UniProtKB-EC"/>
</dbReference>
<dbReference type="GO" id="GO:0005829">
    <property type="term" value="C:cytosol"/>
    <property type="evidence" value="ECO:0007669"/>
    <property type="project" value="TreeGrafter"/>
</dbReference>
<sequence>MKYDYLIVGAGLYGAAFAQQMTAAGKRCLVIDRRPHLAGNAHCQEVEGILVHAYGAHIFHTADEEVWEYVNRYGKFNHYVNSPVAIYHNELYNLPFNMNTFSKLWGVLTPGEAQAEIQRQASRHAIDEPQNLEEQALKLVGDDIYQKLIKGYTEKQWGRDCKDLPAFILRRVPLRFTYDNNYFTDPHQGIPTEGYDVLVQRLLAGSDVLLSTCYRDFVEKHPHIAHKTVYTGTIDGFFGYCYGPLEYRSLRFETETLDMANYQGNAVVNYTAREVPYTRVIEHKHFAFGQQEKTVITREYPAPWQPGEEPYYPVNDGKNQALLARYQQLAQARPEVRFGGRLGSYRYYNMDQVIRAALDDAREELAERQRD</sequence>
<keyword evidence="4" id="KW-0274">FAD</keyword>
<comment type="similarity">
    <text evidence="2">Belongs to the UDP-galactopyranose/dTDP-fucopyranose mutase family.</text>
</comment>
<evidence type="ECO:0000256" key="4">
    <source>
        <dbReference type="ARBA" id="ARBA00022827"/>
    </source>
</evidence>
<name>A0A9D2RZJ5_9FIRM</name>
<keyword evidence="5 7" id="KW-0413">Isomerase</keyword>
<feature type="domain" description="UDP-galactopyranose mutase C-terminal" evidence="6">
    <location>
        <begin position="147"/>
        <end position="347"/>
    </location>
</feature>
<evidence type="ECO:0000256" key="1">
    <source>
        <dbReference type="ARBA" id="ARBA00001974"/>
    </source>
</evidence>
<reference evidence="7" key="2">
    <citation type="submission" date="2021-04" db="EMBL/GenBank/DDBJ databases">
        <authorList>
            <person name="Gilroy R."/>
        </authorList>
    </citation>
    <scope>NUCLEOTIDE SEQUENCE</scope>
    <source>
        <strain evidence="7">ChiBcolR8-3208</strain>
    </source>
</reference>
<dbReference type="GO" id="GO:0050660">
    <property type="term" value="F:flavin adenine dinucleotide binding"/>
    <property type="evidence" value="ECO:0007669"/>
    <property type="project" value="TreeGrafter"/>
</dbReference>
<evidence type="ECO:0000313" key="7">
    <source>
        <dbReference type="EMBL" id="HJB37130.1"/>
    </source>
</evidence>
<evidence type="ECO:0000256" key="5">
    <source>
        <dbReference type="ARBA" id="ARBA00023235"/>
    </source>
</evidence>
<evidence type="ECO:0000256" key="3">
    <source>
        <dbReference type="ARBA" id="ARBA00022630"/>
    </source>
</evidence>